<evidence type="ECO:0000313" key="3">
    <source>
        <dbReference type="Proteomes" id="UP000748308"/>
    </source>
</evidence>
<dbReference type="InterPro" id="IPR029016">
    <property type="entry name" value="GAF-like_dom_sf"/>
</dbReference>
<protein>
    <submittedName>
        <fullName evidence="2">HD domain-containing protein</fullName>
    </submittedName>
</protein>
<dbReference type="CDD" id="cd00077">
    <property type="entry name" value="HDc"/>
    <property type="match status" value="1"/>
</dbReference>
<proteinExistence type="predicted"/>
<gene>
    <name evidence="2" type="ORF">FJY75_00455</name>
</gene>
<dbReference type="SUPFAM" id="SSF109604">
    <property type="entry name" value="HD-domain/PDEase-like"/>
    <property type="match status" value="1"/>
</dbReference>
<name>A0A937X5N3_UNCEI</name>
<dbReference type="Gene3D" id="1.10.3210.10">
    <property type="entry name" value="Hypothetical protein af1432"/>
    <property type="match status" value="1"/>
</dbReference>
<dbReference type="PANTHER" id="PTHR43155">
    <property type="entry name" value="CYCLIC DI-GMP PHOSPHODIESTERASE PA4108-RELATED"/>
    <property type="match status" value="1"/>
</dbReference>
<dbReference type="SMART" id="SM00471">
    <property type="entry name" value="HDc"/>
    <property type="match status" value="1"/>
</dbReference>
<reference evidence="2" key="1">
    <citation type="submission" date="2019-03" db="EMBL/GenBank/DDBJ databases">
        <title>Lake Tanganyika Metagenome-Assembled Genomes (MAGs).</title>
        <authorList>
            <person name="Tran P."/>
        </authorList>
    </citation>
    <scope>NUCLEOTIDE SEQUENCE</scope>
    <source>
        <strain evidence="2">M_DeepCast_400m_m2_100</strain>
    </source>
</reference>
<sequence>MLDPHDPASVHLLRARFGGLLARSARLLGGSLQIWSPGLVLVDSLPDRPAPAALALLRELAARAAMRHDCAGGPALDAQQLALPVRTRCGLVAVLTLHREGRGTRSDPPAGSTTPAEAAAYFGDLARVLSQHLDLLRDHAAQAGELLFQHAQQQVLRRVRRRLALPAEGRETLAFIVEQARAATLAQLALLSLADLPLLAAHGPAPAGAGLWIDPRLARELAGRLGDRLRATGEGILRGPLAALLRGAPPVPGPVHVLAATLRRGGRPEGFLALLRVGEPPFARQDTALLQALSEQILVAVRGGEADWEQSAFLLSTVRALVSAIEAKDPHTSGHSARVHLLAMLLGKELGLPGTEMEALQWASILHDVGKIGMPEAILHKEGPLTREEYEIIKTHPPRGYQVLHHIRPLQEASQSVLLHHERYGGGGYPLGLAGEGIPRAARIIAVADTFDALTSMRPYRPPRSEDEAFAEIARVRGAQLDPLVVDALETMLPFLRENLAMIAALPAA</sequence>
<dbReference type="AlphaFoldDB" id="A0A937X5N3"/>
<feature type="domain" description="HD-GYP" evidence="1">
    <location>
        <begin position="310"/>
        <end position="505"/>
    </location>
</feature>
<dbReference type="Pfam" id="PF13487">
    <property type="entry name" value="HD_5"/>
    <property type="match status" value="1"/>
</dbReference>
<accession>A0A937X5N3</accession>
<dbReference type="Proteomes" id="UP000748308">
    <property type="component" value="Unassembled WGS sequence"/>
</dbReference>
<evidence type="ECO:0000313" key="2">
    <source>
        <dbReference type="EMBL" id="MBM3316298.1"/>
    </source>
</evidence>
<evidence type="ECO:0000259" key="1">
    <source>
        <dbReference type="PROSITE" id="PS51832"/>
    </source>
</evidence>
<dbReference type="InterPro" id="IPR003607">
    <property type="entry name" value="HD/PDEase_dom"/>
</dbReference>
<dbReference type="PROSITE" id="PS51832">
    <property type="entry name" value="HD_GYP"/>
    <property type="match status" value="1"/>
</dbReference>
<dbReference type="EMBL" id="VGIY01000005">
    <property type="protein sequence ID" value="MBM3316298.1"/>
    <property type="molecule type" value="Genomic_DNA"/>
</dbReference>
<dbReference type="PANTHER" id="PTHR43155:SF2">
    <property type="entry name" value="CYCLIC DI-GMP PHOSPHODIESTERASE PA4108"/>
    <property type="match status" value="1"/>
</dbReference>
<dbReference type="Gene3D" id="3.30.450.40">
    <property type="match status" value="1"/>
</dbReference>
<dbReference type="InterPro" id="IPR037522">
    <property type="entry name" value="HD_GYP_dom"/>
</dbReference>
<comment type="caution">
    <text evidence="2">The sequence shown here is derived from an EMBL/GenBank/DDBJ whole genome shotgun (WGS) entry which is preliminary data.</text>
</comment>
<organism evidence="2 3">
    <name type="scientific">Eiseniibacteriota bacterium</name>
    <dbReference type="NCBI Taxonomy" id="2212470"/>
    <lineage>
        <taxon>Bacteria</taxon>
        <taxon>Candidatus Eiseniibacteriota</taxon>
    </lineage>
</organism>